<sequence length="171" mass="17140">MRRKWGPAALVLAAGLLAGCGGSSGDEGSGKAETGASESGESGPGESGPGESGHEEAGTSAGGEFGGDSGQESAGAQAPAGLDGTWRVGNRDSPLSTVKINGAKVETTGKQTCPGEIDDPKSGKPRITLHCAKPLDGREKGTVEVKPDGSKLNISWDGPEWGGYIDVFSRS</sequence>
<comment type="caution">
    <text evidence="3">The sequence shown here is derived from an EMBL/GenBank/DDBJ whole genome shotgun (WGS) entry which is preliminary data.</text>
</comment>
<dbReference type="PROSITE" id="PS51257">
    <property type="entry name" value="PROKAR_LIPOPROTEIN"/>
    <property type="match status" value="1"/>
</dbReference>
<evidence type="ECO:0008006" key="5">
    <source>
        <dbReference type="Google" id="ProtNLM"/>
    </source>
</evidence>
<keyword evidence="4" id="KW-1185">Reference proteome</keyword>
<name>A0A367ETB3_9ACTN</name>
<keyword evidence="2" id="KW-0732">Signal</keyword>
<evidence type="ECO:0000313" key="3">
    <source>
        <dbReference type="EMBL" id="RCG20647.1"/>
    </source>
</evidence>
<dbReference type="EMBL" id="QOIN01000047">
    <property type="protein sequence ID" value="RCG20647.1"/>
    <property type="molecule type" value="Genomic_DNA"/>
</dbReference>
<feature type="compositionally biased region" description="Gly residues" evidence="1">
    <location>
        <begin position="60"/>
        <end position="69"/>
    </location>
</feature>
<feature type="compositionally biased region" description="Gly residues" evidence="1">
    <location>
        <begin position="18"/>
        <end position="27"/>
    </location>
</feature>
<feature type="signal peptide" evidence="2">
    <location>
        <begin position="1"/>
        <end position="25"/>
    </location>
</feature>
<organism evidence="3 4">
    <name type="scientific">Streptomyces diacarni</name>
    <dbReference type="NCBI Taxonomy" id="2800381"/>
    <lineage>
        <taxon>Bacteria</taxon>
        <taxon>Bacillati</taxon>
        <taxon>Actinomycetota</taxon>
        <taxon>Actinomycetes</taxon>
        <taxon>Kitasatosporales</taxon>
        <taxon>Streptomycetaceae</taxon>
        <taxon>Streptomyces</taxon>
    </lineage>
</organism>
<feature type="compositionally biased region" description="Gly residues" evidence="1">
    <location>
        <begin position="42"/>
        <end position="51"/>
    </location>
</feature>
<gene>
    <name evidence="3" type="ORF">DTL70_20350</name>
</gene>
<reference evidence="3 4" key="1">
    <citation type="submission" date="2018-06" db="EMBL/GenBank/DDBJ databases">
        <title>Streptomyces reniochalinae sp. nov. and Streptomyces diacarnus sp. nov. from marine sponges.</title>
        <authorList>
            <person name="Li L."/>
        </authorList>
    </citation>
    <scope>NUCLEOTIDE SEQUENCE [LARGE SCALE GENOMIC DNA]</scope>
    <source>
        <strain evidence="3 4">LHW51701</strain>
    </source>
</reference>
<proteinExistence type="predicted"/>
<feature type="region of interest" description="Disordered" evidence="1">
    <location>
        <begin position="18"/>
        <end position="126"/>
    </location>
</feature>
<dbReference type="RefSeq" id="WP_114023414.1">
    <property type="nucleotide sequence ID" value="NZ_QOIN01000047.1"/>
</dbReference>
<feature type="chain" id="PRO_5016594712" description="Lipoprotein" evidence="2">
    <location>
        <begin position="26"/>
        <end position="171"/>
    </location>
</feature>
<evidence type="ECO:0000313" key="4">
    <source>
        <dbReference type="Proteomes" id="UP000252914"/>
    </source>
</evidence>
<dbReference type="Proteomes" id="UP000252914">
    <property type="component" value="Unassembled WGS sequence"/>
</dbReference>
<feature type="compositionally biased region" description="Low complexity" evidence="1">
    <location>
        <begin position="31"/>
        <end position="41"/>
    </location>
</feature>
<protein>
    <recommendedName>
        <fullName evidence="5">Lipoprotein</fullName>
    </recommendedName>
</protein>
<evidence type="ECO:0000256" key="1">
    <source>
        <dbReference type="SAM" id="MobiDB-lite"/>
    </source>
</evidence>
<evidence type="ECO:0000256" key="2">
    <source>
        <dbReference type="SAM" id="SignalP"/>
    </source>
</evidence>
<dbReference type="AlphaFoldDB" id="A0A367ETB3"/>
<accession>A0A367ETB3</accession>